<dbReference type="GeneID" id="118405863"/>
<dbReference type="AlphaFoldDB" id="A0A9J7KG88"/>
<dbReference type="CDD" id="cd11806">
    <property type="entry name" value="SH3_PRMT2"/>
    <property type="match status" value="1"/>
</dbReference>
<organism evidence="11 12">
    <name type="scientific">Branchiostoma floridae</name>
    <name type="common">Florida lancelet</name>
    <name type="synonym">Amphioxus</name>
    <dbReference type="NCBI Taxonomy" id="7739"/>
    <lineage>
        <taxon>Eukaryota</taxon>
        <taxon>Metazoa</taxon>
        <taxon>Chordata</taxon>
        <taxon>Cephalochordata</taxon>
        <taxon>Leptocardii</taxon>
        <taxon>Amphioxiformes</taxon>
        <taxon>Branchiostomatidae</taxon>
        <taxon>Branchiostoma</taxon>
    </lineage>
</organism>
<dbReference type="GO" id="GO:0005634">
    <property type="term" value="C:nucleus"/>
    <property type="evidence" value="ECO:0000318"/>
    <property type="project" value="GO_Central"/>
</dbReference>
<dbReference type="Pfam" id="PF07653">
    <property type="entry name" value="SH3_2"/>
    <property type="match status" value="1"/>
</dbReference>
<keyword evidence="6" id="KW-0539">Nucleus</keyword>
<evidence type="ECO:0000256" key="9">
    <source>
        <dbReference type="SAM" id="MobiDB-lite"/>
    </source>
</evidence>
<evidence type="ECO:0000256" key="4">
    <source>
        <dbReference type="ARBA" id="ARBA00022679"/>
    </source>
</evidence>
<dbReference type="PANTHER" id="PTHR11006">
    <property type="entry name" value="PROTEIN ARGININE N-METHYLTRANSFERASE"/>
    <property type="match status" value="1"/>
</dbReference>
<dbReference type="Gene3D" id="2.70.160.11">
    <property type="entry name" value="Hnrnp arginine n-methyltransferase1"/>
    <property type="match status" value="1"/>
</dbReference>
<keyword evidence="11" id="KW-1185">Reference proteome</keyword>
<evidence type="ECO:0000256" key="8">
    <source>
        <dbReference type="PROSITE-ProRule" id="PRU01015"/>
    </source>
</evidence>
<dbReference type="PROSITE" id="PS50002">
    <property type="entry name" value="SH3"/>
    <property type="match status" value="1"/>
</dbReference>
<evidence type="ECO:0000256" key="5">
    <source>
        <dbReference type="ARBA" id="ARBA00022691"/>
    </source>
</evidence>
<proteinExistence type="predicted"/>
<evidence type="ECO:0000256" key="2">
    <source>
        <dbReference type="ARBA" id="ARBA00022443"/>
    </source>
</evidence>
<gene>
    <name evidence="12" type="primary">LOC118405863</name>
</gene>
<keyword evidence="4 8" id="KW-0808">Transferase</keyword>
<dbReference type="InterPro" id="IPR055135">
    <property type="entry name" value="PRMT_dom"/>
</dbReference>
<dbReference type="SUPFAM" id="SSF53335">
    <property type="entry name" value="S-adenosyl-L-methionine-dependent methyltransferases"/>
    <property type="match status" value="2"/>
</dbReference>
<evidence type="ECO:0000256" key="6">
    <source>
        <dbReference type="ARBA" id="ARBA00023242"/>
    </source>
</evidence>
<dbReference type="KEGG" id="bfo:118405863"/>
<accession>A0A9J7KG88</accession>
<dbReference type="FunFam" id="2.70.160.11:FF:000007">
    <property type="entry name" value="Protein arginine N-methyltransferase 2"/>
    <property type="match status" value="1"/>
</dbReference>
<dbReference type="GO" id="GO:0032259">
    <property type="term" value="P:methylation"/>
    <property type="evidence" value="ECO:0007669"/>
    <property type="project" value="UniProtKB-KW"/>
</dbReference>
<dbReference type="InterPro" id="IPR029063">
    <property type="entry name" value="SAM-dependent_MTases_sf"/>
</dbReference>
<dbReference type="Gene3D" id="3.40.50.150">
    <property type="entry name" value="Vaccinia Virus protein VP39"/>
    <property type="match status" value="2"/>
</dbReference>
<dbReference type="GO" id="GO:0006338">
    <property type="term" value="P:chromatin remodeling"/>
    <property type="evidence" value="ECO:0000318"/>
    <property type="project" value="GO_Central"/>
</dbReference>
<feature type="domain" description="SH3" evidence="10">
    <location>
        <begin position="212"/>
        <end position="271"/>
    </location>
</feature>
<dbReference type="InterPro" id="IPR001452">
    <property type="entry name" value="SH3_domain"/>
</dbReference>
<dbReference type="OMA" id="NNTHYNG"/>
<dbReference type="CDD" id="cd02440">
    <property type="entry name" value="AdoMet_MTases"/>
    <property type="match status" value="1"/>
</dbReference>
<dbReference type="GO" id="GO:0006355">
    <property type="term" value="P:regulation of DNA-templated transcription"/>
    <property type="evidence" value="ECO:0000318"/>
    <property type="project" value="GO_Central"/>
</dbReference>
<feature type="region of interest" description="Disordered" evidence="9">
    <location>
        <begin position="133"/>
        <end position="179"/>
    </location>
</feature>
<sequence length="639" mass="71918">MTQIMEEGQDCTVGCSSECCSEETLSTCKEGGHCKNGSCLQPNAAMTCLRKDAQGNNCCPDDSVSSITITSKLPTTTCCKDGHCEPTDTSYRNLMGTNTQSNKNNCSGTDGEEGNSVPYSDEASAVCGLKRQDVMESKPSTESAPSTECDATEVKTLSQPSGKDAKDTVETVANGPEGIDHREQHGEILETNRKALQNGPGSGSEAKDDEAALDEIVTAIDSFTALDDNQLSFKRGDQIHVISKNNEEWWWAEHNGCYGYIPVNHVSPKTLEELESELWQDDEYFGSYSSLKLQLEMLNDKPRTLAYRTAIEKNAEFLKDKVIMDLGCGTGILSLFCARYGRPNKNKLKELCCGLGGLSLFCAQFAQPKKIYAVEASRMADKAKKLMLYNGYWDVVKVVHDRVENITLPEKVDLIISEWMGTLLLFELMVESVLIARDKFLARGGVMWPSHAKLYLVPCRAQKQYDEKIACWEDQYGFDFSPLIPSAKKEFFGRPVFNHELDLQDCLAEWETVLVMDMKRFRVEELEEITQEFEFQVTREGTFHGFASWFSVDFGGFPSSEPPVVLNTGPEHEMTHWKQDLFMMDQPTAVEEGDSIVGSILIKRNPEWRRHLRVMFTWEVLKAGVRWGTQKQKQFLLWR</sequence>
<reference evidence="12" key="2">
    <citation type="submission" date="2025-08" db="UniProtKB">
        <authorList>
            <consortium name="RefSeq"/>
        </authorList>
    </citation>
    <scope>IDENTIFICATION</scope>
    <source>
        <strain evidence="12">S238N-H82</strain>
        <tissue evidence="12">Testes</tissue>
    </source>
</reference>
<dbReference type="FunFam" id="2.30.30.40:FF:000385">
    <property type="entry name" value="Protein arginine N-methyltransferase 2"/>
    <property type="match status" value="1"/>
</dbReference>
<dbReference type="Pfam" id="PF22528">
    <property type="entry name" value="PRMT_C"/>
    <property type="match status" value="1"/>
</dbReference>
<dbReference type="GO" id="GO:0042054">
    <property type="term" value="F:histone methyltransferase activity"/>
    <property type="evidence" value="ECO:0000318"/>
    <property type="project" value="GO_Central"/>
</dbReference>
<feature type="region of interest" description="Disordered" evidence="9">
    <location>
        <begin position="100"/>
        <end position="120"/>
    </location>
</feature>
<keyword evidence="5 8" id="KW-0949">S-adenosyl-L-methionine</keyword>
<keyword evidence="2 7" id="KW-0728">SH3 domain</keyword>
<dbReference type="PROSITE" id="PS51678">
    <property type="entry name" value="SAM_MT_PRMT"/>
    <property type="match status" value="1"/>
</dbReference>
<evidence type="ECO:0000256" key="7">
    <source>
        <dbReference type="PROSITE-ProRule" id="PRU00192"/>
    </source>
</evidence>
<comment type="subcellular location">
    <subcellularLocation>
        <location evidence="1">Nucleus</location>
    </subcellularLocation>
</comment>
<dbReference type="InterPro" id="IPR036028">
    <property type="entry name" value="SH3-like_dom_sf"/>
</dbReference>
<dbReference type="SMART" id="SM00326">
    <property type="entry name" value="SH3"/>
    <property type="match status" value="1"/>
</dbReference>
<dbReference type="PANTHER" id="PTHR11006:SF92">
    <property type="entry name" value="PROTEIN ARGININE N-METHYLTRANSFERASE 2"/>
    <property type="match status" value="1"/>
</dbReference>
<evidence type="ECO:0000256" key="1">
    <source>
        <dbReference type="ARBA" id="ARBA00004123"/>
    </source>
</evidence>
<evidence type="ECO:0000256" key="3">
    <source>
        <dbReference type="ARBA" id="ARBA00022603"/>
    </source>
</evidence>
<protein>
    <submittedName>
        <fullName evidence="12">Protein arginine N-methyltransferase 2-like isoform X1</fullName>
    </submittedName>
</protein>
<dbReference type="InterPro" id="IPR025799">
    <property type="entry name" value="Arg_MeTrfase"/>
</dbReference>
<keyword evidence="3 8" id="KW-0489">Methyltransferase</keyword>
<name>A0A9J7KG88_BRAFL</name>
<dbReference type="Proteomes" id="UP000001554">
    <property type="component" value="Chromosome 18"/>
</dbReference>
<evidence type="ECO:0000313" key="12">
    <source>
        <dbReference type="RefSeq" id="XP_035661564.1"/>
    </source>
</evidence>
<reference evidence="11" key="1">
    <citation type="journal article" date="2020" name="Nat. Ecol. Evol.">
        <title>Deeply conserved synteny resolves early events in vertebrate evolution.</title>
        <authorList>
            <person name="Simakov O."/>
            <person name="Marletaz F."/>
            <person name="Yue J.X."/>
            <person name="O'Connell B."/>
            <person name="Jenkins J."/>
            <person name="Brandt A."/>
            <person name="Calef R."/>
            <person name="Tung C.H."/>
            <person name="Huang T.K."/>
            <person name="Schmutz J."/>
            <person name="Satoh N."/>
            <person name="Yu J.K."/>
            <person name="Putnam N.H."/>
            <person name="Green R.E."/>
            <person name="Rokhsar D.S."/>
        </authorList>
    </citation>
    <scope>NUCLEOTIDE SEQUENCE [LARGE SCALE GENOMIC DNA]</scope>
    <source>
        <strain evidence="11">S238N-H82</strain>
    </source>
</reference>
<dbReference type="OrthoDB" id="7848332at2759"/>
<dbReference type="Gene3D" id="2.30.30.40">
    <property type="entry name" value="SH3 Domains"/>
    <property type="match status" value="1"/>
</dbReference>
<dbReference type="GO" id="GO:0016274">
    <property type="term" value="F:protein-arginine N-methyltransferase activity"/>
    <property type="evidence" value="ECO:0000318"/>
    <property type="project" value="GO_Central"/>
</dbReference>
<evidence type="ECO:0000259" key="10">
    <source>
        <dbReference type="PROSITE" id="PS50002"/>
    </source>
</evidence>
<dbReference type="SUPFAM" id="SSF50044">
    <property type="entry name" value="SH3-domain"/>
    <property type="match status" value="1"/>
</dbReference>
<dbReference type="RefSeq" id="XP_035661564.1">
    <property type="nucleotide sequence ID" value="XM_035805671.1"/>
</dbReference>
<evidence type="ECO:0000313" key="11">
    <source>
        <dbReference type="Proteomes" id="UP000001554"/>
    </source>
</evidence>